<organism evidence="2">
    <name type="scientific">marine sediment metagenome</name>
    <dbReference type="NCBI Taxonomy" id="412755"/>
    <lineage>
        <taxon>unclassified sequences</taxon>
        <taxon>metagenomes</taxon>
        <taxon>ecological metagenomes</taxon>
    </lineage>
</organism>
<feature type="region of interest" description="Disordered" evidence="1">
    <location>
        <begin position="1"/>
        <end position="39"/>
    </location>
</feature>
<feature type="compositionally biased region" description="Basic and acidic residues" evidence="1">
    <location>
        <begin position="1"/>
        <end position="29"/>
    </location>
</feature>
<reference evidence="2" key="1">
    <citation type="journal article" date="2014" name="Front. Microbiol.">
        <title>High frequency of phylogenetically diverse reductive dehalogenase-homologous genes in deep subseafloor sedimentary metagenomes.</title>
        <authorList>
            <person name="Kawai M."/>
            <person name="Futagami T."/>
            <person name="Toyoda A."/>
            <person name="Takaki Y."/>
            <person name="Nishi S."/>
            <person name="Hori S."/>
            <person name="Arai W."/>
            <person name="Tsubouchi T."/>
            <person name="Morono Y."/>
            <person name="Uchiyama I."/>
            <person name="Ito T."/>
            <person name="Fujiyama A."/>
            <person name="Inagaki F."/>
            <person name="Takami H."/>
        </authorList>
    </citation>
    <scope>NUCLEOTIDE SEQUENCE</scope>
    <source>
        <strain evidence="2">Expedition CK06-06</strain>
    </source>
</reference>
<evidence type="ECO:0000256" key="1">
    <source>
        <dbReference type="SAM" id="MobiDB-lite"/>
    </source>
</evidence>
<accession>X1L7Z1</accession>
<proteinExistence type="predicted"/>
<evidence type="ECO:0000313" key="2">
    <source>
        <dbReference type="EMBL" id="GAH90288.1"/>
    </source>
</evidence>
<sequence length="76" mass="8783">MVWTPDKSHRMGNDYAHKTDKASKTDCHRGNQGGSTQQYKLNPFHIDAQLLRLLLIKLHHIKGSSMKPDNYNSYML</sequence>
<comment type="caution">
    <text evidence="2">The sequence shown here is derived from an EMBL/GenBank/DDBJ whole genome shotgun (WGS) entry which is preliminary data.</text>
</comment>
<name>X1L7Z1_9ZZZZ</name>
<dbReference type="AlphaFoldDB" id="X1L7Z1"/>
<dbReference type="EMBL" id="BARV01000877">
    <property type="protein sequence ID" value="GAH90288.1"/>
    <property type="molecule type" value="Genomic_DNA"/>
</dbReference>
<gene>
    <name evidence="2" type="ORF">S06H3_02858</name>
</gene>
<protein>
    <submittedName>
        <fullName evidence="2">Uncharacterized protein</fullName>
    </submittedName>
</protein>